<keyword evidence="7" id="KW-0732">Signal</keyword>
<feature type="transmembrane region" description="Helical" evidence="6">
    <location>
        <begin position="77"/>
        <end position="99"/>
    </location>
</feature>
<organism evidence="8 9">
    <name type="scientific">Nitrospira defluvii</name>
    <dbReference type="NCBI Taxonomy" id="330214"/>
    <lineage>
        <taxon>Bacteria</taxon>
        <taxon>Pseudomonadati</taxon>
        <taxon>Nitrospirota</taxon>
        <taxon>Nitrospiria</taxon>
        <taxon>Nitrospirales</taxon>
        <taxon>Nitrospiraceae</taxon>
        <taxon>Nitrospira</taxon>
    </lineage>
</organism>
<evidence type="ECO:0000256" key="5">
    <source>
        <dbReference type="ARBA" id="ARBA00023136"/>
    </source>
</evidence>
<dbReference type="RefSeq" id="WP_213043500.1">
    <property type="nucleotide sequence ID" value="NZ_CAJNBJ010000017.1"/>
</dbReference>
<feature type="signal peptide" evidence="7">
    <location>
        <begin position="1"/>
        <end position="23"/>
    </location>
</feature>
<protein>
    <recommendedName>
        <fullName evidence="10">DUF423 domain-containing protein</fullName>
    </recommendedName>
</protein>
<evidence type="ECO:0000313" key="9">
    <source>
        <dbReference type="Proteomes" id="UP000675880"/>
    </source>
</evidence>
<sequence length="131" mass="14037">MPVSLRPLRFACLGALFAGTSVAAGAFGAHALKSILDPPMLAVYETAARYQMYHALGLFVVAWLWRETEHPLVIKAGWLLCTGIVLFSGSLYLVALAGIKWMGALTPLGGVSFIGGWTCVALVAWRASRTQ</sequence>
<evidence type="ECO:0008006" key="10">
    <source>
        <dbReference type="Google" id="ProtNLM"/>
    </source>
</evidence>
<feature type="transmembrane region" description="Helical" evidence="6">
    <location>
        <begin position="105"/>
        <end position="125"/>
    </location>
</feature>
<dbReference type="PANTHER" id="PTHR43461:SF1">
    <property type="entry name" value="TRANSMEMBRANE PROTEIN 256"/>
    <property type="match status" value="1"/>
</dbReference>
<dbReference type="PANTHER" id="PTHR43461">
    <property type="entry name" value="TRANSMEMBRANE PROTEIN 256"/>
    <property type="match status" value="1"/>
</dbReference>
<feature type="transmembrane region" description="Helical" evidence="6">
    <location>
        <begin position="47"/>
        <end position="65"/>
    </location>
</feature>
<evidence type="ECO:0000256" key="7">
    <source>
        <dbReference type="SAM" id="SignalP"/>
    </source>
</evidence>
<feature type="chain" id="PRO_5045823171" description="DUF423 domain-containing protein" evidence="7">
    <location>
        <begin position="24"/>
        <end position="131"/>
    </location>
</feature>
<keyword evidence="4 6" id="KW-1133">Transmembrane helix</keyword>
<comment type="subcellular location">
    <subcellularLocation>
        <location evidence="1">Membrane</location>
        <topology evidence="1">Multi-pass membrane protein</topology>
    </subcellularLocation>
</comment>
<gene>
    <name evidence="8" type="ORF">NSPZN2_40720</name>
</gene>
<accession>A0ABM8RZG4</accession>
<dbReference type="Proteomes" id="UP000675880">
    <property type="component" value="Unassembled WGS sequence"/>
</dbReference>
<keyword evidence="3 6" id="KW-0812">Transmembrane</keyword>
<reference evidence="8 9" key="1">
    <citation type="submission" date="2021-02" db="EMBL/GenBank/DDBJ databases">
        <authorList>
            <person name="Han P."/>
        </authorList>
    </citation>
    <scope>NUCLEOTIDE SEQUENCE [LARGE SCALE GENOMIC DNA]</scope>
    <source>
        <strain evidence="8">Candidatus Nitrospira sp. ZN2</strain>
    </source>
</reference>
<dbReference type="Pfam" id="PF04241">
    <property type="entry name" value="DUF423"/>
    <property type="match status" value="1"/>
</dbReference>
<evidence type="ECO:0000313" key="8">
    <source>
        <dbReference type="EMBL" id="CAE6780297.1"/>
    </source>
</evidence>
<name>A0ABM8RZG4_9BACT</name>
<evidence type="ECO:0000256" key="4">
    <source>
        <dbReference type="ARBA" id="ARBA00022989"/>
    </source>
</evidence>
<keyword evidence="9" id="KW-1185">Reference proteome</keyword>
<evidence type="ECO:0000256" key="6">
    <source>
        <dbReference type="SAM" id="Phobius"/>
    </source>
</evidence>
<proteinExistence type="inferred from homology"/>
<evidence type="ECO:0000256" key="1">
    <source>
        <dbReference type="ARBA" id="ARBA00004141"/>
    </source>
</evidence>
<evidence type="ECO:0000256" key="2">
    <source>
        <dbReference type="ARBA" id="ARBA00009694"/>
    </source>
</evidence>
<dbReference type="InterPro" id="IPR006696">
    <property type="entry name" value="DUF423"/>
</dbReference>
<comment type="caution">
    <text evidence="8">The sequence shown here is derived from an EMBL/GenBank/DDBJ whole genome shotgun (WGS) entry which is preliminary data.</text>
</comment>
<comment type="similarity">
    <text evidence="2">Belongs to the UPF0382 family.</text>
</comment>
<dbReference type="EMBL" id="CAJNBJ010000017">
    <property type="protein sequence ID" value="CAE6780297.1"/>
    <property type="molecule type" value="Genomic_DNA"/>
</dbReference>
<keyword evidence="5 6" id="KW-0472">Membrane</keyword>
<evidence type="ECO:0000256" key="3">
    <source>
        <dbReference type="ARBA" id="ARBA00022692"/>
    </source>
</evidence>